<dbReference type="Proteomes" id="UP000236621">
    <property type="component" value="Unassembled WGS sequence"/>
</dbReference>
<dbReference type="EMBL" id="NRSZ01000776">
    <property type="protein sequence ID" value="PNY25338.1"/>
    <property type="molecule type" value="Genomic_DNA"/>
</dbReference>
<gene>
    <name evidence="2" type="ORF">TCAP_04725</name>
</gene>
<evidence type="ECO:0000313" key="3">
    <source>
        <dbReference type="Proteomes" id="UP000236621"/>
    </source>
</evidence>
<proteinExistence type="predicted"/>
<feature type="region of interest" description="Disordered" evidence="1">
    <location>
        <begin position="207"/>
        <end position="227"/>
    </location>
</feature>
<evidence type="ECO:0000313" key="2">
    <source>
        <dbReference type="EMBL" id="PNY25338.1"/>
    </source>
</evidence>
<evidence type="ECO:0000256" key="1">
    <source>
        <dbReference type="SAM" id="MobiDB-lite"/>
    </source>
</evidence>
<comment type="caution">
    <text evidence="2">The sequence shown here is derived from an EMBL/GenBank/DDBJ whole genome shotgun (WGS) entry which is preliminary data.</text>
</comment>
<sequence>MDSRRATRTYMGSGRATRTYMGSRRTTHPYVGRLGLCEQVVWPWCSHLGRPGAAGALFPGGTVTPVQVGVATGCPADCLNCAEPTSALCCRNHTRHEGHDSEKCVMDFSISSSATAALPLASHLDGRLVMLPILRSLEQPLAPRLSLHPASCRCPAQASFVQADKVRALDHSLPPQSFFPLIRDARLPILVPILVLFPSVQVNTPSARTRTTSYQSPPPKTPQTPKQPATMPAYEYCCKCGGMIVISTTCSGCGHKQCSECPASGLTLCQRWLRCFAAKTGLAVPMYGVPRRLVAPF</sequence>
<accession>A0A2K3QCS6</accession>
<name>A0A2K3QCS6_9HYPO</name>
<organism evidence="2 3">
    <name type="scientific">Tolypocladium capitatum</name>
    <dbReference type="NCBI Taxonomy" id="45235"/>
    <lineage>
        <taxon>Eukaryota</taxon>
        <taxon>Fungi</taxon>
        <taxon>Dikarya</taxon>
        <taxon>Ascomycota</taxon>
        <taxon>Pezizomycotina</taxon>
        <taxon>Sordariomycetes</taxon>
        <taxon>Hypocreomycetidae</taxon>
        <taxon>Hypocreales</taxon>
        <taxon>Ophiocordycipitaceae</taxon>
        <taxon>Tolypocladium</taxon>
    </lineage>
</organism>
<dbReference type="OrthoDB" id="4964810at2759"/>
<reference evidence="2 3" key="1">
    <citation type="submission" date="2017-08" db="EMBL/GenBank/DDBJ databases">
        <title>Harnessing the power of phylogenomics to disentangle the directionality and signatures of interkingdom host jumping in the parasitic fungal genus Tolypocladium.</title>
        <authorList>
            <person name="Quandt C.A."/>
            <person name="Patterson W."/>
            <person name="Spatafora J.W."/>
        </authorList>
    </citation>
    <scope>NUCLEOTIDE SEQUENCE [LARGE SCALE GENOMIC DNA]</scope>
    <source>
        <strain evidence="2 3">CBS 113982</strain>
    </source>
</reference>
<dbReference type="AlphaFoldDB" id="A0A2K3QCS6"/>
<keyword evidence="3" id="KW-1185">Reference proteome</keyword>
<protein>
    <submittedName>
        <fullName evidence="2">Uncharacterized protein</fullName>
    </submittedName>
</protein>